<comment type="caution">
    <text evidence="4">The sequence shown here is derived from an EMBL/GenBank/DDBJ whole genome shotgun (WGS) entry which is preliminary data.</text>
</comment>
<keyword evidence="3" id="KW-0472">Membrane</keyword>
<evidence type="ECO:0000256" key="3">
    <source>
        <dbReference type="SAM" id="Phobius"/>
    </source>
</evidence>
<protein>
    <submittedName>
        <fullName evidence="4">Uncharacterized protein</fullName>
    </submittedName>
</protein>
<sequence>MIRKKSPSSFKLGKYIAFFLVQIFAISILSSPTESDEMSWLQEGELLLEMKRFSEAEHLANSVLESTPSDLKAEFLLTRAWIGLGSQERKNGNITLARKYFEKAYEKWPLNETLKSELAELKNQKAGKKAQQPNTSNKGDELSELTQSINSLKEELSRLRAELEEAKNSYPNKWVFTTIQILLGLQILIQGLQLLRSNILNRKIH</sequence>
<dbReference type="InterPro" id="IPR011990">
    <property type="entry name" value="TPR-like_helical_dom_sf"/>
</dbReference>
<dbReference type="PROSITE" id="PS50005">
    <property type="entry name" value="TPR"/>
    <property type="match status" value="1"/>
</dbReference>
<name>A0A2M9Z7Q2_9LEPT</name>
<dbReference type="Gene3D" id="1.25.40.10">
    <property type="entry name" value="Tetratricopeptide repeat domain"/>
    <property type="match status" value="1"/>
</dbReference>
<dbReference type="SMART" id="SM00028">
    <property type="entry name" value="TPR"/>
    <property type="match status" value="2"/>
</dbReference>
<evidence type="ECO:0000313" key="5">
    <source>
        <dbReference type="Proteomes" id="UP000231912"/>
    </source>
</evidence>
<feature type="region of interest" description="Disordered" evidence="2">
    <location>
        <begin position="123"/>
        <end position="144"/>
    </location>
</feature>
<dbReference type="EMBL" id="NPDT01000010">
    <property type="protein sequence ID" value="PJZ64428.1"/>
    <property type="molecule type" value="Genomic_DNA"/>
</dbReference>
<organism evidence="4 5">
    <name type="scientific">Leptospira wolffii</name>
    <dbReference type="NCBI Taxonomy" id="409998"/>
    <lineage>
        <taxon>Bacteria</taxon>
        <taxon>Pseudomonadati</taxon>
        <taxon>Spirochaetota</taxon>
        <taxon>Spirochaetia</taxon>
        <taxon>Leptospirales</taxon>
        <taxon>Leptospiraceae</taxon>
        <taxon>Leptospira</taxon>
    </lineage>
</organism>
<keyword evidence="3" id="KW-1133">Transmembrane helix</keyword>
<evidence type="ECO:0000256" key="1">
    <source>
        <dbReference type="PROSITE-ProRule" id="PRU00339"/>
    </source>
</evidence>
<keyword evidence="1" id="KW-0802">TPR repeat</keyword>
<dbReference type="SUPFAM" id="SSF48452">
    <property type="entry name" value="TPR-like"/>
    <property type="match status" value="1"/>
</dbReference>
<evidence type="ECO:0000313" key="4">
    <source>
        <dbReference type="EMBL" id="PJZ64428.1"/>
    </source>
</evidence>
<feature type="transmembrane region" description="Helical" evidence="3">
    <location>
        <begin position="12"/>
        <end position="30"/>
    </location>
</feature>
<dbReference type="AlphaFoldDB" id="A0A2M9Z7Q2"/>
<dbReference type="RefSeq" id="WP_100760193.1">
    <property type="nucleotide sequence ID" value="NZ_NPDT01000010.1"/>
</dbReference>
<keyword evidence="3" id="KW-0812">Transmembrane</keyword>
<evidence type="ECO:0000256" key="2">
    <source>
        <dbReference type="SAM" id="MobiDB-lite"/>
    </source>
</evidence>
<reference evidence="4 5" key="1">
    <citation type="submission" date="2017-07" db="EMBL/GenBank/DDBJ databases">
        <title>Leptospira spp. isolated from tropical soils.</title>
        <authorList>
            <person name="Thibeaux R."/>
            <person name="Iraola G."/>
            <person name="Ferres I."/>
            <person name="Bierque E."/>
            <person name="Girault D."/>
            <person name="Soupe-Gilbert M.-E."/>
            <person name="Picardeau M."/>
            <person name="Goarant C."/>
        </authorList>
    </citation>
    <scope>NUCLEOTIDE SEQUENCE [LARGE SCALE GENOMIC DNA]</scope>
    <source>
        <strain evidence="4 5">FH2-C-A2</strain>
    </source>
</reference>
<accession>A0A2M9Z7Q2</accession>
<dbReference type="InterPro" id="IPR019734">
    <property type="entry name" value="TPR_rpt"/>
</dbReference>
<proteinExistence type="predicted"/>
<feature type="repeat" description="TPR" evidence="1">
    <location>
        <begin position="78"/>
        <end position="111"/>
    </location>
</feature>
<dbReference type="Proteomes" id="UP000231912">
    <property type="component" value="Unassembled WGS sequence"/>
</dbReference>
<gene>
    <name evidence="4" type="ORF">CH371_18620</name>
</gene>